<dbReference type="SUPFAM" id="SSF82829">
    <property type="entry name" value="MesJ substrate recognition domain-like"/>
    <property type="match status" value="1"/>
</dbReference>
<accession>A0ABV8DJQ7</accession>
<evidence type="ECO:0000256" key="7">
    <source>
        <dbReference type="HAMAP-Rule" id="MF_01161"/>
    </source>
</evidence>
<evidence type="ECO:0000259" key="8">
    <source>
        <dbReference type="Pfam" id="PF01171"/>
    </source>
</evidence>
<comment type="function">
    <text evidence="7">Ligates lysine onto the cytidine present at position 34 of the AUA codon-specific tRNA(Ile) that contains the anticodon CAU, in an ATP-dependent manner. Cytidine is converted to lysidine, thus changing the amino acid specificity of the tRNA from methionine to isoleucine.</text>
</comment>
<comment type="domain">
    <text evidence="7">The N-terminal region contains the highly conserved SGGXDS motif, predicted to be a P-loop motif involved in ATP binding.</text>
</comment>
<organism evidence="10 11">
    <name type="scientific">Acidovorax facilis</name>
    <dbReference type="NCBI Taxonomy" id="12917"/>
    <lineage>
        <taxon>Bacteria</taxon>
        <taxon>Pseudomonadati</taxon>
        <taxon>Pseudomonadota</taxon>
        <taxon>Betaproteobacteria</taxon>
        <taxon>Burkholderiales</taxon>
        <taxon>Comamonadaceae</taxon>
        <taxon>Acidovorax</taxon>
    </lineage>
</organism>
<keyword evidence="1 7" id="KW-0963">Cytoplasm</keyword>
<dbReference type="CDD" id="cd01992">
    <property type="entry name" value="TilS_N"/>
    <property type="match status" value="1"/>
</dbReference>
<feature type="binding site" evidence="7">
    <location>
        <begin position="23"/>
        <end position="28"/>
    </location>
    <ligand>
        <name>ATP</name>
        <dbReference type="ChEBI" id="CHEBI:30616"/>
    </ligand>
</feature>
<dbReference type="HAMAP" id="MF_01161">
    <property type="entry name" value="tRNA_Ile_lys_synt"/>
    <property type="match status" value="1"/>
</dbReference>
<dbReference type="RefSeq" id="WP_055400679.1">
    <property type="nucleotide sequence ID" value="NZ_JAMXAX010000113.1"/>
</dbReference>
<evidence type="ECO:0000256" key="4">
    <source>
        <dbReference type="ARBA" id="ARBA00022741"/>
    </source>
</evidence>
<evidence type="ECO:0000256" key="2">
    <source>
        <dbReference type="ARBA" id="ARBA00022598"/>
    </source>
</evidence>
<proteinExistence type="inferred from homology"/>
<comment type="subcellular location">
    <subcellularLocation>
        <location evidence="7">Cytoplasm</location>
    </subcellularLocation>
</comment>
<keyword evidence="11" id="KW-1185">Reference proteome</keyword>
<keyword evidence="5 7" id="KW-0067">ATP-binding</keyword>
<comment type="catalytic activity">
    <reaction evidence="6 7">
        <text>cytidine(34) in tRNA(Ile2) + L-lysine + ATP = lysidine(34) in tRNA(Ile2) + AMP + diphosphate + H(+)</text>
        <dbReference type="Rhea" id="RHEA:43744"/>
        <dbReference type="Rhea" id="RHEA-COMP:10625"/>
        <dbReference type="Rhea" id="RHEA-COMP:10670"/>
        <dbReference type="ChEBI" id="CHEBI:15378"/>
        <dbReference type="ChEBI" id="CHEBI:30616"/>
        <dbReference type="ChEBI" id="CHEBI:32551"/>
        <dbReference type="ChEBI" id="CHEBI:33019"/>
        <dbReference type="ChEBI" id="CHEBI:82748"/>
        <dbReference type="ChEBI" id="CHEBI:83665"/>
        <dbReference type="ChEBI" id="CHEBI:456215"/>
        <dbReference type="EC" id="6.3.4.19"/>
    </reaction>
</comment>
<keyword evidence="3 7" id="KW-0819">tRNA processing</keyword>
<comment type="caution">
    <text evidence="10">The sequence shown here is derived from an EMBL/GenBank/DDBJ whole genome shotgun (WGS) entry which is preliminary data.</text>
</comment>
<dbReference type="InterPro" id="IPR012795">
    <property type="entry name" value="tRNA_Ile_lys_synt_N"/>
</dbReference>
<dbReference type="InterPro" id="IPR014729">
    <property type="entry name" value="Rossmann-like_a/b/a_fold"/>
</dbReference>
<dbReference type="Gene3D" id="3.40.50.620">
    <property type="entry name" value="HUPs"/>
    <property type="match status" value="1"/>
</dbReference>
<dbReference type="InterPro" id="IPR011063">
    <property type="entry name" value="TilS/TtcA_N"/>
</dbReference>
<evidence type="ECO:0000256" key="5">
    <source>
        <dbReference type="ARBA" id="ARBA00022840"/>
    </source>
</evidence>
<keyword evidence="4 7" id="KW-0547">Nucleotide-binding</keyword>
<dbReference type="Proteomes" id="UP001595693">
    <property type="component" value="Unassembled WGS sequence"/>
</dbReference>
<evidence type="ECO:0000313" key="11">
    <source>
        <dbReference type="Proteomes" id="UP001595693"/>
    </source>
</evidence>
<evidence type="ECO:0000256" key="1">
    <source>
        <dbReference type="ARBA" id="ARBA00022490"/>
    </source>
</evidence>
<dbReference type="Gene3D" id="1.20.59.20">
    <property type="match status" value="1"/>
</dbReference>
<dbReference type="PANTHER" id="PTHR43033:SF1">
    <property type="entry name" value="TRNA(ILE)-LYSIDINE SYNTHASE-RELATED"/>
    <property type="match status" value="1"/>
</dbReference>
<dbReference type="PANTHER" id="PTHR43033">
    <property type="entry name" value="TRNA(ILE)-LYSIDINE SYNTHASE-RELATED"/>
    <property type="match status" value="1"/>
</dbReference>
<dbReference type="NCBIfam" id="TIGR02432">
    <property type="entry name" value="lysidine_TilS_N"/>
    <property type="match status" value="1"/>
</dbReference>
<dbReference type="EC" id="6.3.4.19" evidence="7"/>
<name>A0ABV8DJQ7_9BURK</name>
<evidence type="ECO:0000256" key="3">
    <source>
        <dbReference type="ARBA" id="ARBA00022694"/>
    </source>
</evidence>
<feature type="domain" description="tRNA(Ile)-lysidine synthase substrate-binding" evidence="9">
    <location>
        <begin position="246"/>
        <end position="305"/>
    </location>
</feature>
<protein>
    <recommendedName>
        <fullName evidence="7">tRNA(Ile)-lysidine synthase</fullName>
        <ecNumber evidence="7">6.3.4.19</ecNumber>
    </recommendedName>
    <alternativeName>
        <fullName evidence="7">tRNA(Ile)-2-lysyl-cytidine synthase</fullName>
    </alternativeName>
    <alternativeName>
        <fullName evidence="7">tRNA(Ile)-lysidine synthetase</fullName>
    </alternativeName>
</protein>
<evidence type="ECO:0000256" key="6">
    <source>
        <dbReference type="ARBA" id="ARBA00048539"/>
    </source>
</evidence>
<evidence type="ECO:0000259" key="9">
    <source>
        <dbReference type="Pfam" id="PF09179"/>
    </source>
</evidence>
<gene>
    <name evidence="7 10" type="primary">tilS</name>
    <name evidence="10" type="ORF">ACFOW3_28060</name>
</gene>
<dbReference type="SUPFAM" id="SSF52402">
    <property type="entry name" value="Adenine nucleotide alpha hydrolases-like"/>
    <property type="match status" value="1"/>
</dbReference>
<dbReference type="Pfam" id="PF01171">
    <property type="entry name" value="ATP_bind_3"/>
    <property type="match status" value="1"/>
</dbReference>
<feature type="domain" description="tRNA(Ile)-lysidine/2-thiocytidine synthase N-terminal" evidence="8">
    <location>
        <begin position="19"/>
        <end position="198"/>
    </location>
</feature>
<dbReference type="Pfam" id="PF09179">
    <property type="entry name" value="TilS"/>
    <property type="match status" value="1"/>
</dbReference>
<evidence type="ECO:0000313" key="10">
    <source>
        <dbReference type="EMBL" id="MFC3938482.1"/>
    </source>
</evidence>
<dbReference type="EMBL" id="JBHSAJ010000181">
    <property type="protein sequence ID" value="MFC3938482.1"/>
    <property type="molecule type" value="Genomic_DNA"/>
</dbReference>
<reference evidence="11" key="1">
    <citation type="journal article" date="2019" name="Int. J. Syst. Evol. Microbiol.">
        <title>The Global Catalogue of Microorganisms (GCM) 10K type strain sequencing project: providing services to taxonomists for standard genome sequencing and annotation.</title>
        <authorList>
            <consortium name="The Broad Institute Genomics Platform"/>
            <consortium name="The Broad Institute Genome Sequencing Center for Infectious Disease"/>
            <person name="Wu L."/>
            <person name="Ma J."/>
        </authorList>
    </citation>
    <scope>NUCLEOTIDE SEQUENCE [LARGE SCALE GENOMIC DNA]</scope>
    <source>
        <strain evidence="11">CCUG 2113</strain>
    </source>
</reference>
<keyword evidence="2 7" id="KW-0436">Ligase</keyword>
<sequence>MTQSFDAAMQAFAPALPLAVGLSGGADSTALLLACARRWPGQVQAIHVHHGLQAAADGFERHCTALCQGLGVPLWVERLDARHAPGQSPEDAARQARYKAFEAVALASQSQIAIKSIAIAQHADDQVETLLLALSRGAGVAGLAAMPARWERAGVVWHRPLLPVAAGDIRSWLRAQEQGWVEDPTNTDERYTRNRIRAQLLPALEAAFPAFRDTFARSASNAAQAAELLEELAQQDLARVGAPPQIAALQGLSRSRQANVLRHWLRQFHHTTPAAAQLGELLDQIAACTTRGHRIHIKVGCGFVVRTGPALDWCDPHVGGL</sequence>
<dbReference type="GO" id="GO:0032267">
    <property type="term" value="F:tRNA(Ile)-lysidine synthase activity"/>
    <property type="evidence" value="ECO:0007669"/>
    <property type="project" value="UniProtKB-EC"/>
</dbReference>
<dbReference type="InterPro" id="IPR012094">
    <property type="entry name" value="tRNA_Ile_lys_synt"/>
</dbReference>
<dbReference type="InterPro" id="IPR015262">
    <property type="entry name" value="tRNA_Ile_lys_synt_subst-bd"/>
</dbReference>
<comment type="similarity">
    <text evidence="7">Belongs to the tRNA(Ile)-lysidine synthase family.</text>
</comment>